<proteinExistence type="predicted"/>
<gene>
    <name evidence="3" type="ORF">BC6307_09430</name>
</gene>
<organism evidence="3 4">
    <name type="scientific">Sutcliffiella cohnii</name>
    <dbReference type="NCBI Taxonomy" id="33932"/>
    <lineage>
        <taxon>Bacteria</taxon>
        <taxon>Bacillati</taxon>
        <taxon>Bacillota</taxon>
        <taxon>Bacilli</taxon>
        <taxon>Bacillales</taxon>
        <taxon>Bacillaceae</taxon>
        <taxon>Sutcliffiella</taxon>
    </lineage>
</organism>
<sequence>MKNLFNDQDFQQLNEDINWNKNRQELIRQNLFQKARKIEKKSKAYHYLMVTASVTLFFIAVFIGSQFLFNKDNEQINPPVVSDEQEHLEEKDNNDQEEVENNEEELNEELDESTEDSSKEEEQNQNENEIDSVVYKGIYDESKQYFSVAMSDDNAMYTIPVTIPSINLESLDNLNFHADPMLKEYLLENYLIVPARSDIPLQSYHYDEENKHVSLYFNKQDLINVQGSTGMMLAGYAFHVYARQIVPEAEYFTVFEDDKPFMDSHGGSHEHVTIVRNNVYTPVNTGKQIFLKEETNVYETVEQYIESFLSLHDRPDLPEATVDLSMFSLSYTGYSGNSIEIKITGEVGNMTETERANLQTLISHGIGLTIFHSPHYFSERVNEATIFLNDEVIFDGSLDAIQINVIDVDLQS</sequence>
<dbReference type="Proteomes" id="UP000215224">
    <property type="component" value="Chromosome"/>
</dbReference>
<dbReference type="EMBL" id="CP018866">
    <property type="protein sequence ID" value="AST91486.1"/>
    <property type="molecule type" value="Genomic_DNA"/>
</dbReference>
<feature type="compositionally biased region" description="Acidic residues" evidence="1">
    <location>
        <begin position="95"/>
        <end position="115"/>
    </location>
</feature>
<keyword evidence="2" id="KW-0812">Transmembrane</keyword>
<evidence type="ECO:0000313" key="3">
    <source>
        <dbReference type="EMBL" id="AST91486.1"/>
    </source>
</evidence>
<evidence type="ECO:0000256" key="1">
    <source>
        <dbReference type="SAM" id="MobiDB-lite"/>
    </source>
</evidence>
<feature type="transmembrane region" description="Helical" evidence="2">
    <location>
        <begin position="44"/>
        <end position="69"/>
    </location>
</feature>
<protein>
    <submittedName>
        <fullName evidence="3">Uncharacterized protein</fullName>
    </submittedName>
</protein>
<feature type="compositionally biased region" description="Basic and acidic residues" evidence="1">
    <location>
        <begin position="84"/>
        <end position="94"/>
    </location>
</feature>
<evidence type="ECO:0000313" key="4">
    <source>
        <dbReference type="Proteomes" id="UP000215224"/>
    </source>
</evidence>
<reference evidence="3 4" key="1">
    <citation type="submission" date="2016-12" db="EMBL/GenBank/DDBJ databases">
        <title>The whole genome sequencing and assembly of Bacillus cohnii DSM 6307T strain.</title>
        <authorList>
            <person name="Lee Y.-J."/>
            <person name="Yi H."/>
            <person name="Bahn Y.-S."/>
            <person name="Kim J.F."/>
            <person name="Lee D.-W."/>
        </authorList>
    </citation>
    <scope>NUCLEOTIDE SEQUENCE [LARGE SCALE GENOMIC DNA]</scope>
    <source>
        <strain evidence="3 4">DSM 6307</strain>
    </source>
</reference>
<accession>A0A223KQ02</accession>
<keyword evidence="2" id="KW-0472">Membrane</keyword>
<dbReference type="KEGG" id="bcoh:BC6307_09430"/>
<keyword evidence="4" id="KW-1185">Reference proteome</keyword>
<feature type="region of interest" description="Disordered" evidence="1">
    <location>
        <begin position="82"/>
        <end position="132"/>
    </location>
</feature>
<evidence type="ECO:0000256" key="2">
    <source>
        <dbReference type="SAM" id="Phobius"/>
    </source>
</evidence>
<dbReference type="RefSeq" id="WP_066412670.1">
    <property type="nucleotide sequence ID" value="NZ_CP018866.1"/>
</dbReference>
<keyword evidence="2" id="KW-1133">Transmembrane helix</keyword>
<name>A0A223KQ02_9BACI</name>
<dbReference type="AlphaFoldDB" id="A0A223KQ02"/>
<dbReference type="STRING" id="1314751.GCA_001591425_00900"/>